<keyword evidence="2" id="KW-0472">Membrane</keyword>
<feature type="domain" description="EGF-like" evidence="3">
    <location>
        <begin position="713"/>
        <end position="749"/>
    </location>
</feature>
<dbReference type="OrthoDB" id="19519at2759"/>
<dbReference type="Pfam" id="PF00560">
    <property type="entry name" value="LRR_1"/>
    <property type="match status" value="1"/>
</dbReference>
<feature type="disulfide bond" evidence="1">
    <location>
        <begin position="739"/>
        <end position="748"/>
    </location>
</feature>
<proteinExistence type="predicted"/>
<dbReference type="InterPro" id="IPR000742">
    <property type="entry name" value="EGF"/>
</dbReference>
<dbReference type="PROSITE" id="PS01186">
    <property type="entry name" value="EGF_2"/>
    <property type="match status" value="1"/>
</dbReference>
<evidence type="ECO:0000256" key="1">
    <source>
        <dbReference type="PROSITE-ProRule" id="PRU00076"/>
    </source>
</evidence>
<dbReference type="InterPro" id="IPR054484">
    <property type="entry name" value="ComC_SSD"/>
</dbReference>
<keyword evidence="2" id="KW-0812">Transmembrane</keyword>
<evidence type="ECO:0000313" key="5">
    <source>
        <dbReference type="Proteomes" id="UP000076078"/>
    </source>
</evidence>
<organism evidence="4 5">
    <name type="scientific">Tieghemostelium lacteum</name>
    <name type="common">Slime mold</name>
    <name type="synonym">Dictyostelium lacteum</name>
    <dbReference type="NCBI Taxonomy" id="361077"/>
    <lineage>
        <taxon>Eukaryota</taxon>
        <taxon>Amoebozoa</taxon>
        <taxon>Evosea</taxon>
        <taxon>Eumycetozoa</taxon>
        <taxon>Dictyostelia</taxon>
        <taxon>Dictyosteliales</taxon>
        <taxon>Raperosteliaceae</taxon>
        <taxon>Tieghemostelium</taxon>
    </lineage>
</organism>
<keyword evidence="5" id="KW-1185">Reference proteome</keyword>
<dbReference type="EMBL" id="LODT01000006">
    <property type="protein sequence ID" value="KYR01477.1"/>
    <property type="molecule type" value="Genomic_DNA"/>
</dbReference>
<dbReference type="SUPFAM" id="SSF52058">
    <property type="entry name" value="L domain-like"/>
    <property type="match status" value="1"/>
</dbReference>
<accession>A0A152A5Y2</accession>
<dbReference type="InterPro" id="IPR032675">
    <property type="entry name" value="LRR_dom_sf"/>
</dbReference>
<dbReference type="PROSITE" id="PS00022">
    <property type="entry name" value="EGF_1"/>
    <property type="match status" value="1"/>
</dbReference>
<evidence type="ECO:0000259" key="3">
    <source>
        <dbReference type="PROSITE" id="PS50026"/>
    </source>
</evidence>
<comment type="caution">
    <text evidence="1">Lacks conserved residue(s) required for the propagation of feature annotation.</text>
</comment>
<dbReference type="Proteomes" id="UP000076078">
    <property type="component" value="Unassembled WGS sequence"/>
</dbReference>
<gene>
    <name evidence="4" type="ORF">DLAC_01464</name>
</gene>
<evidence type="ECO:0000256" key="2">
    <source>
        <dbReference type="SAM" id="Phobius"/>
    </source>
</evidence>
<keyword evidence="2" id="KW-1133">Transmembrane helix</keyword>
<dbReference type="PROSITE" id="PS50026">
    <property type="entry name" value="EGF_3"/>
    <property type="match status" value="1"/>
</dbReference>
<dbReference type="InParanoid" id="A0A152A5Y2"/>
<keyword evidence="1" id="KW-1015">Disulfide bond</keyword>
<name>A0A152A5Y2_TIELA</name>
<evidence type="ECO:0000313" key="4">
    <source>
        <dbReference type="EMBL" id="KYR01477.1"/>
    </source>
</evidence>
<dbReference type="Gene3D" id="2.10.25.10">
    <property type="entry name" value="Laminin"/>
    <property type="match status" value="1"/>
</dbReference>
<dbReference type="InterPro" id="IPR001611">
    <property type="entry name" value="Leu-rich_rpt"/>
</dbReference>
<feature type="transmembrane region" description="Helical" evidence="2">
    <location>
        <begin position="990"/>
        <end position="1013"/>
    </location>
</feature>
<keyword evidence="1" id="KW-0245">EGF-like domain</keyword>
<dbReference type="CDD" id="cd00603">
    <property type="entry name" value="IPT_PCSR"/>
    <property type="match status" value="1"/>
</dbReference>
<comment type="caution">
    <text evidence="4">The sequence shown here is derived from an EMBL/GenBank/DDBJ whole genome shotgun (WGS) entry which is preliminary data.</text>
</comment>
<dbReference type="Gene3D" id="3.80.10.10">
    <property type="entry name" value="Ribonuclease Inhibitor"/>
    <property type="match status" value="2"/>
</dbReference>
<dbReference type="AlphaFoldDB" id="A0A152A5Y2"/>
<dbReference type="InterPro" id="IPR053331">
    <property type="entry name" value="EGF-like_comC"/>
</dbReference>
<reference evidence="4 5" key="1">
    <citation type="submission" date="2015-12" db="EMBL/GenBank/DDBJ databases">
        <title>Dictyostelia acquired genes for synthesis and detection of signals that induce cell-type specialization by lateral gene transfer from prokaryotes.</title>
        <authorList>
            <person name="Gloeckner G."/>
            <person name="Schaap P."/>
        </authorList>
    </citation>
    <scope>NUCLEOTIDE SEQUENCE [LARGE SCALE GENOMIC DNA]</scope>
    <source>
        <strain evidence="4 5">TK</strain>
    </source>
</reference>
<dbReference type="OMA" id="AININNW"/>
<dbReference type="SUPFAM" id="SSF57196">
    <property type="entry name" value="EGF/Laminin"/>
    <property type="match status" value="1"/>
</dbReference>
<protein>
    <submittedName>
        <fullName evidence="4">EGF-like domain-containing protein</fullName>
    </submittedName>
</protein>
<sequence>MTITNRCSESACPTSELNALNQFYTDTPSWEYLSDLNGWSSTSTVDCCQRTGIVCNNQDSVITINTTLFGMNNYNDPTTFDLSDLTNLETLAMQYNGFEFAVNGFTLPNSIKYLDFLGVNLDSYSGDFNYPNLELLKISSYSGDVQFTYSLSKLQYLLIQNVYFIYDSFDQIPNIIYLDVMVSSNTVLNDACDLTYLKQLFIIGDPTDYTSIPNCLLQKPLIALSLTGYNLMGDFPVFPNSLQLLSLEGSFDTFAVDLPSDILFFHCDTCFVENIGPITIPSTWSKYNLIYLNLASCELSGTIPQSLITTLFEADLSYNDLSNPVSDFLNVASGSYWNLVNTQINGIIPDGFDQMCNGTYLDFTGCPVTGNLPRYAFCQTDFMVFGTLPPQLMAVDSSEFPNEYYINTPLFVEYFSPEDKFNNAYTFTDEICDGTYFDPYATRDYISPVPSQGGKITIQSDNFLYALEFLMLTKGNETTTTATKQKKSQWNPKYNGFGLNMDSNQMSISFNNPVTEDTALAAGTGPYDNIVLPPAFNAYEFFREYYGFLEVQDENDNLIAELQCRLISLYSTVECLNYPQEPGSEGETPINYYIHFYRYNGGSAAESWGPNPVYYIPAPEIDSTVVDDDTDQITIVGSYFGLENEHLPVSVGLTAGDVNVGCPIAFQNDTMIVCQKQEVAYENRDAIYSMTVKVNDQISNPVPIIYQGSLVNVPSNCYGESDEICQGNGVCSATQLCNCNPGFRGIFCELSNDKAKNSEISLDDEEPTGTFDQELATAAYDISIVQVRELDIHLRVVANYTPEWERSSQNDTSSVYTATLQDGAIIQATLTILPDSTDVSFAQVTLRTDPQSLKYTVNVNGYKFATKTNSMQIVFQMSAEPSETVSENCDESSVDDATIKTDPNVGDIHWVQVERGNTQLVGKVISRALVDTRVVYVKFQTEFINNNVLNLVANVPYFAQTATIDPSYAALLQADSEPASSESKCKSNKWKIATGVVVGVVGAAAVAVGGYMLHKKKIVQRAFNKQLKKAQESTQN</sequence>
<dbReference type="PANTHER" id="PTHR24032">
    <property type="entry name" value="EGF-LIKE DOMAIN-CONTAINING PROTEIN-RELATED-RELATED"/>
    <property type="match status" value="1"/>
</dbReference>
<dbReference type="Pfam" id="PF22933">
    <property type="entry name" value="ComC_SSD"/>
    <property type="match status" value="1"/>
</dbReference>